<reference evidence="1" key="1">
    <citation type="journal article" date="2023" name="Int. J. Syst. Evol. Microbiol.">
        <title>Methylocystis iwaonis sp. nov., a type II methane-oxidizing bacterium from surface soil of a rice paddy field in Japan, and emended description of the genus Methylocystis (ex Whittenbury et al. 1970) Bowman et al. 1993.</title>
        <authorList>
            <person name="Kaise H."/>
            <person name="Sawadogo J.B."/>
            <person name="Alam M.S."/>
            <person name="Ueno C."/>
            <person name="Dianou D."/>
            <person name="Shinjo R."/>
            <person name="Asakawa S."/>
        </authorList>
    </citation>
    <scope>NUCLEOTIDE SEQUENCE</scope>
    <source>
        <strain evidence="1">LMG27198</strain>
    </source>
</reference>
<proteinExistence type="predicted"/>
<protein>
    <submittedName>
        <fullName evidence="1">Uncharacterized protein</fullName>
    </submittedName>
</protein>
<evidence type="ECO:0000313" key="1">
    <source>
        <dbReference type="EMBL" id="GLI93961.1"/>
    </source>
</evidence>
<organism evidence="1 2">
    <name type="scientific">Methylocystis echinoides</name>
    <dbReference type="NCBI Taxonomy" id="29468"/>
    <lineage>
        <taxon>Bacteria</taxon>
        <taxon>Pseudomonadati</taxon>
        <taxon>Pseudomonadota</taxon>
        <taxon>Alphaproteobacteria</taxon>
        <taxon>Hyphomicrobiales</taxon>
        <taxon>Methylocystaceae</taxon>
        <taxon>Methylocystis</taxon>
    </lineage>
</organism>
<keyword evidence="2" id="KW-1185">Reference proteome</keyword>
<dbReference type="Proteomes" id="UP001144323">
    <property type="component" value="Unassembled WGS sequence"/>
</dbReference>
<dbReference type="AlphaFoldDB" id="A0A9W6GVZ5"/>
<name>A0A9W6GVZ5_9HYPH</name>
<accession>A0A9W6GVZ5</accession>
<evidence type="ECO:0000313" key="2">
    <source>
        <dbReference type="Proteomes" id="UP001144323"/>
    </source>
</evidence>
<dbReference type="RefSeq" id="WP_281803991.1">
    <property type="nucleotide sequence ID" value="NZ_BSEC01000001.1"/>
</dbReference>
<sequence length="116" mass="11358">MLEPLTDLPAGVCGLRALGTVVAADVAAAIAGAAAAPGHATTKGLVVLIDADFDGYLAELVRGLATAAAAPAPAFARFALIAPDGVVSEARAHGADAPRIFPASQRADALAFAAGR</sequence>
<gene>
    <name evidence="1" type="ORF">LMG27198_29530</name>
</gene>
<dbReference type="EMBL" id="BSEC01000001">
    <property type="protein sequence ID" value="GLI93961.1"/>
    <property type="molecule type" value="Genomic_DNA"/>
</dbReference>
<comment type="caution">
    <text evidence="1">The sequence shown here is derived from an EMBL/GenBank/DDBJ whole genome shotgun (WGS) entry which is preliminary data.</text>
</comment>